<gene>
    <name evidence="2" type="ORF">GUITHDRAFT_166940</name>
</gene>
<dbReference type="KEGG" id="gtt:GUITHDRAFT_166940"/>
<sequence>MISNNKLQVLDFHESCWPIVEGGYKNKQEKCSIIIDKLGMFIMMPSSNSCCKLAMVPSFLPAAHEQRGSYPLLHSNHHVKCQEACEVELATRWKESTTIEKFERKIHHNHHNHHHHRNSSSSGDCSLPDEVSCVKD</sequence>
<feature type="region of interest" description="Disordered" evidence="1">
    <location>
        <begin position="109"/>
        <end position="136"/>
    </location>
</feature>
<reference evidence="2 4" key="1">
    <citation type="journal article" date="2012" name="Nature">
        <title>Algal genomes reveal evolutionary mosaicism and the fate of nucleomorphs.</title>
        <authorList>
            <consortium name="DOE Joint Genome Institute"/>
            <person name="Curtis B.A."/>
            <person name="Tanifuji G."/>
            <person name="Burki F."/>
            <person name="Gruber A."/>
            <person name="Irimia M."/>
            <person name="Maruyama S."/>
            <person name="Arias M.C."/>
            <person name="Ball S.G."/>
            <person name="Gile G.H."/>
            <person name="Hirakawa Y."/>
            <person name="Hopkins J.F."/>
            <person name="Kuo A."/>
            <person name="Rensing S.A."/>
            <person name="Schmutz J."/>
            <person name="Symeonidi A."/>
            <person name="Elias M."/>
            <person name="Eveleigh R.J."/>
            <person name="Herman E.K."/>
            <person name="Klute M.J."/>
            <person name="Nakayama T."/>
            <person name="Obornik M."/>
            <person name="Reyes-Prieto A."/>
            <person name="Armbrust E.V."/>
            <person name="Aves S.J."/>
            <person name="Beiko R.G."/>
            <person name="Coutinho P."/>
            <person name="Dacks J.B."/>
            <person name="Durnford D.G."/>
            <person name="Fast N.M."/>
            <person name="Green B.R."/>
            <person name="Grisdale C.J."/>
            <person name="Hempel F."/>
            <person name="Henrissat B."/>
            <person name="Hoppner M.P."/>
            <person name="Ishida K."/>
            <person name="Kim E."/>
            <person name="Koreny L."/>
            <person name="Kroth P.G."/>
            <person name="Liu Y."/>
            <person name="Malik S.B."/>
            <person name="Maier U.G."/>
            <person name="McRose D."/>
            <person name="Mock T."/>
            <person name="Neilson J.A."/>
            <person name="Onodera N.T."/>
            <person name="Poole A.M."/>
            <person name="Pritham E.J."/>
            <person name="Richards T.A."/>
            <person name="Rocap G."/>
            <person name="Roy S.W."/>
            <person name="Sarai C."/>
            <person name="Schaack S."/>
            <person name="Shirato S."/>
            <person name="Slamovits C.H."/>
            <person name="Spencer D.F."/>
            <person name="Suzuki S."/>
            <person name="Worden A.Z."/>
            <person name="Zauner S."/>
            <person name="Barry K."/>
            <person name="Bell C."/>
            <person name="Bharti A.K."/>
            <person name="Crow J.A."/>
            <person name="Grimwood J."/>
            <person name="Kramer R."/>
            <person name="Lindquist E."/>
            <person name="Lucas S."/>
            <person name="Salamov A."/>
            <person name="McFadden G.I."/>
            <person name="Lane C.E."/>
            <person name="Keeling P.J."/>
            <person name="Gray M.W."/>
            <person name="Grigoriev I.V."/>
            <person name="Archibald J.M."/>
        </authorList>
    </citation>
    <scope>NUCLEOTIDE SEQUENCE</scope>
    <source>
        <strain evidence="2 4">CCMP2712</strain>
    </source>
</reference>
<name>L1I4F9_GUITC</name>
<dbReference type="GeneID" id="17287884"/>
<reference evidence="4" key="2">
    <citation type="submission" date="2012-11" db="EMBL/GenBank/DDBJ databases">
        <authorList>
            <person name="Kuo A."/>
            <person name="Curtis B.A."/>
            <person name="Tanifuji G."/>
            <person name="Burki F."/>
            <person name="Gruber A."/>
            <person name="Irimia M."/>
            <person name="Maruyama S."/>
            <person name="Arias M.C."/>
            <person name="Ball S.G."/>
            <person name="Gile G.H."/>
            <person name="Hirakawa Y."/>
            <person name="Hopkins J.F."/>
            <person name="Rensing S.A."/>
            <person name="Schmutz J."/>
            <person name="Symeonidi A."/>
            <person name="Elias M."/>
            <person name="Eveleigh R.J."/>
            <person name="Herman E.K."/>
            <person name="Klute M.J."/>
            <person name="Nakayama T."/>
            <person name="Obornik M."/>
            <person name="Reyes-Prieto A."/>
            <person name="Armbrust E.V."/>
            <person name="Aves S.J."/>
            <person name="Beiko R.G."/>
            <person name="Coutinho P."/>
            <person name="Dacks J.B."/>
            <person name="Durnford D.G."/>
            <person name="Fast N.M."/>
            <person name="Green B.R."/>
            <person name="Grisdale C."/>
            <person name="Hempe F."/>
            <person name="Henrissat B."/>
            <person name="Hoppner M.P."/>
            <person name="Ishida K.-I."/>
            <person name="Kim E."/>
            <person name="Koreny L."/>
            <person name="Kroth P.G."/>
            <person name="Liu Y."/>
            <person name="Malik S.-B."/>
            <person name="Maier U.G."/>
            <person name="McRose D."/>
            <person name="Mock T."/>
            <person name="Neilson J.A."/>
            <person name="Onodera N.T."/>
            <person name="Poole A.M."/>
            <person name="Pritham E.J."/>
            <person name="Richards T.A."/>
            <person name="Rocap G."/>
            <person name="Roy S.W."/>
            <person name="Sarai C."/>
            <person name="Schaack S."/>
            <person name="Shirato S."/>
            <person name="Slamovits C.H."/>
            <person name="Spencer D.F."/>
            <person name="Suzuki S."/>
            <person name="Worden A.Z."/>
            <person name="Zauner S."/>
            <person name="Barry K."/>
            <person name="Bell C."/>
            <person name="Bharti A.K."/>
            <person name="Crow J.A."/>
            <person name="Grimwood J."/>
            <person name="Kramer R."/>
            <person name="Lindquist E."/>
            <person name="Lucas S."/>
            <person name="Salamov A."/>
            <person name="McFadden G.I."/>
            <person name="Lane C.E."/>
            <person name="Keeling P.J."/>
            <person name="Gray M.W."/>
            <person name="Grigoriev I.V."/>
            <person name="Archibald J.M."/>
        </authorList>
    </citation>
    <scope>NUCLEOTIDE SEQUENCE</scope>
    <source>
        <strain evidence="4">CCMP2712</strain>
    </source>
</reference>
<protein>
    <submittedName>
        <fullName evidence="2 3">Uncharacterized protein</fullName>
    </submittedName>
</protein>
<reference evidence="3" key="3">
    <citation type="submission" date="2015-06" db="UniProtKB">
        <authorList>
            <consortium name="EnsemblProtists"/>
        </authorList>
    </citation>
    <scope>IDENTIFICATION</scope>
</reference>
<feature type="compositionally biased region" description="Basic residues" evidence="1">
    <location>
        <begin position="109"/>
        <end position="118"/>
    </location>
</feature>
<proteinExistence type="predicted"/>
<evidence type="ECO:0000256" key="1">
    <source>
        <dbReference type="SAM" id="MobiDB-lite"/>
    </source>
</evidence>
<dbReference type="EnsemblProtists" id="EKX31163">
    <property type="protein sequence ID" value="EKX31163"/>
    <property type="gene ID" value="GUITHDRAFT_166940"/>
</dbReference>
<dbReference type="PaxDb" id="55529-EKX31163"/>
<organism evidence="2">
    <name type="scientific">Guillardia theta (strain CCMP2712)</name>
    <name type="common">Cryptophyte</name>
    <dbReference type="NCBI Taxonomy" id="905079"/>
    <lineage>
        <taxon>Eukaryota</taxon>
        <taxon>Cryptophyceae</taxon>
        <taxon>Pyrenomonadales</taxon>
        <taxon>Geminigeraceae</taxon>
        <taxon>Guillardia</taxon>
    </lineage>
</organism>
<dbReference type="RefSeq" id="XP_005818143.1">
    <property type="nucleotide sequence ID" value="XM_005818086.1"/>
</dbReference>
<dbReference type="HOGENOM" id="CLU_1880871_0_0_1"/>
<dbReference type="EMBL" id="JH993343">
    <property type="protein sequence ID" value="EKX31163.1"/>
    <property type="molecule type" value="Genomic_DNA"/>
</dbReference>
<evidence type="ECO:0000313" key="4">
    <source>
        <dbReference type="Proteomes" id="UP000011087"/>
    </source>
</evidence>
<dbReference type="AlphaFoldDB" id="L1I4F9"/>
<accession>L1I4F9</accession>
<feature type="non-terminal residue" evidence="2">
    <location>
        <position position="136"/>
    </location>
</feature>
<dbReference type="Proteomes" id="UP000011087">
    <property type="component" value="Unassembled WGS sequence"/>
</dbReference>
<evidence type="ECO:0000313" key="3">
    <source>
        <dbReference type="EnsemblProtists" id="EKX31163"/>
    </source>
</evidence>
<keyword evidence="4" id="KW-1185">Reference proteome</keyword>
<evidence type="ECO:0000313" key="2">
    <source>
        <dbReference type="EMBL" id="EKX31163.1"/>
    </source>
</evidence>